<evidence type="ECO:0000313" key="2">
    <source>
        <dbReference type="EMBL" id="KAG5532855.1"/>
    </source>
</evidence>
<evidence type="ECO:0000256" key="1">
    <source>
        <dbReference type="SAM" id="MobiDB-lite"/>
    </source>
</evidence>
<dbReference type="Proteomes" id="UP000823749">
    <property type="component" value="Chromosome 9"/>
</dbReference>
<comment type="caution">
    <text evidence="2">The sequence shown here is derived from an EMBL/GenBank/DDBJ whole genome shotgun (WGS) entry which is preliminary data.</text>
</comment>
<name>A0AAV6IXY5_9ERIC</name>
<proteinExistence type="predicted"/>
<sequence length="174" mass="19797">MGTALLLQFPSSSTAPSLPLLLPNRRNPLLLGGTRCRSTGHGGRSGRPHWDSNAEKTHRAERFRFNYEDDVGRENDVGGGFGFREGAKKRVWWSDEDTDDDDDDKGGFGGLEEALDTSWILKDCLGCIYFHKYLDDSQLFISRVAYVYLEFVRKMGLCLNLEKERFMNNDLISH</sequence>
<accession>A0AAV6IXY5</accession>
<reference evidence="2" key="1">
    <citation type="submission" date="2020-08" db="EMBL/GenBank/DDBJ databases">
        <title>Plant Genome Project.</title>
        <authorList>
            <person name="Zhang R.-G."/>
        </authorList>
    </citation>
    <scope>NUCLEOTIDE SEQUENCE</scope>
    <source>
        <strain evidence="2">WSP0</strain>
        <tissue evidence="2">Leaf</tissue>
    </source>
</reference>
<dbReference type="EMBL" id="JACTNZ010000009">
    <property type="protein sequence ID" value="KAG5532855.1"/>
    <property type="molecule type" value="Genomic_DNA"/>
</dbReference>
<dbReference type="AlphaFoldDB" id="A0AAV6IXY5"/>
<evidence type="ECO:0000313" key="3">
    <source>
        <dbReference type="Proteomes" id="UP000823749"/>
    </source>
</evidence>
<keyword evidence="3" id="KW-1185">Reference proteome</keyword>
<gene>
    <name evidence="2" type="ORF">RHGRI_027217</name>
</gene>
<organism evidence="2 3">
    <name type="scientific">Rhododendron griersonianum</name>
    <dbReference type="NCBI Taxonomy" id="479676"/>
    <lineage>
        <taxon>Eukaryota</taxon>
        <taxon>Viridiplantae</taxon>
        <taxon>Streptophyta</taxon>
        <taxon>Embryophyta</taxon>
        <taxon>Tracheophyta</taxon>
        <taxon>Spermatophyta</taxon>
        <taxon>Magnoliopsida</taxon>
        <taxon>eudicotyledons</taxon>
        <taxon>Gunneridae</taxon>
        <taxon>Pentapetalae</taxon>
        <taxon>asterids</taxon>
        <taxon>Ericales</taxon>
        <taxon>Ericaceae</taxon>
        <taxon>Ericoideae</taxon>
        <taxon>Rhodoreae</taxon>
        <taxon>Rhododendron</taxon>
    </lineage>
</organism>
<feature type="region of interest" description="Disordered" evidence="1">
    <location>
        <begin position="32"/>
        <end position="53"/>
    </location>
</feature>
<protein>
    <submittedName>
        <fullName evidence="2">Uncharacterized protein</fullName>
    </submittedName>
</protein>